<reference evidence="7 8" key="1">
    <citation type="journal article" date="2008" name="J. Bacteriol.">
        <title>Insights into plant cell wall degradation from the genome sequence of the soil bacterium Cellvibrio japonicus.</title>
        <authorList>
            <person name="Deboy R.T."/>
            <person name="Mongodin E.F."/>
            <person name="Fouts D.E."/>
            <person name="Tailford L.E."/>
            <person name="Khouri H."/>
            <person name="Emerson J.B."/>
            <person name="Mohamoud Y."/>
            <person name="Watkins K."/>
            <person name="Henrissat B."/>
            <person name="Gilbert H.J."/>
            <person name="Nelson K.E."/>
        </authorList>
    </citation>
    <scope>NUCLEOTIDE SEQUENCE [LARGE SCALE GENOMIC DNA]</scope>
    <source>
        <strain evidence="7 8">Ueda107</strain>
    </source>
</reference>
<gene>
    <name evidence="5 7" type="primary">rpmD</name>
    <name evidence="7" type="ordered locus">CJA_0717</name>
</gene>
<accession>B3PK55</accession>
<evidence type="ECO:0000256" key="3">
    <source>
        <dbReference type="ARBA" id="ARBA00022980"/>
    </source>
</evidence>
<keyword evidence="3 5" id="KW-0689">Ribosomal protein</keyword>
<evidence type="ECO:0000313" key="8">
    <source>
        <dbReference type="Proteomes" id="UP000001036"/>
    </source>
</evidence>
<dbReference type="InterPro" id="IPR005996">
    <property type="entry name" value="Ribosomal_uL30_bac-type"/>
</dbReference>
<proteinExistence type="inferred from homology"/>
<keyword evidence="8" id="KW-1185">Reference proteome</keyword>
<evidence type="ECO:0000256" key="2">
    <source>
        <dbReference type="ARBA" id="ARBA00011838"/>
    </source>
</evidence>
<dbReference type="Proteomes" id="UP000001036">
    <property type="component" value="Chromosome"/>
</dbReference>
<dbReference type="InterPro" id="IPR036919">
    <property type="entry name" value="Ribo_uL30_ferredoxin-like_sf"/>
</dbReference>
<dbReference type="PIRSF" id="PIRSF002211">
    <property type="entry name" value="Ribosomal_L30_bac-type"/>
    <property type="match status" value="1"/>
</dbReference>
<comment type="similarity">
    <text evidence="1 5">Belongs to the universal ribosomal protein uL30 family.</text>
</comment>
<dbReference type="Pfam" id="PF00327">
    <property type="entry name" value="Ribosomal_L30"/>
    <property type="match status" value="1"/>
</dbReference>
<dbReference type="EMBL" id="CP000934">
    <property type="protein sequence ID" value="ACE84105.1"/>
    <property type="molecule type" value="Genomic_DNA"/>
</dbReference>
<dbReference type="InterPro" id="IPR016082">
    <property type="entry name" value="Ribosomal_uL30_ferredoxin-like"/>
</dbReference>
<dbReference type="STRING" id="498211.CJA_0717"/>
<dbReference type="GO" id="GO:0006412">
    <property type="term" value="P:translation"/>
    <property type="evidence" value="ECO:0007669"/>
    <property type="project" value="UniProtKB-UniRule"/>
</dbReference>
<comment type="subunit">
    <text evidence="2 5">Part of the 50S ribosomal subunit.</text>
</comment>
<organism evidence="7 8">
    <name type="scientific">Cellvibrio japonicus (strain Ueda107)</name>
    <name type="common">Pseudomonas fluorescens subsp. cellulosa</name>
    <dbReference type="NCBI Taxonomy" id="498211"/>
    <lineage>
        <taxon>Bacteria</taxon>
        <taxon>Pseudomonadati</taxon>
        <taxon>Pseudomonadota</taxon>
        <taxon>Gammaproteobacteria</taxon>
        <taxon>Cellvibrionales</taxon>
        <taxon>Cellvibrionaceae</taxon>
        <taxon>Cellvibrio</taxon>
    </lineage>
</organism>
<feature type="domain" description="Large ribosomal subunit protein uL30-like ferredoxin-like fold" evidence="6">
    <location>
        <begin position="8"/>
        <end position="58"/>
    </location>
</feature>
<dbReference type="FunFam" id="3.30.1390.20:FF:000001">
    <property type="entry name" value="50S ribosomal protein L30"/>
    <property type="match status" value="1"/>
</dbReference>
<evidence type="ECO:0000256" key="1">
    <source>
        <dbReference type="ARBA" id="ARBA00007594"/>
    </source>
</evidence>
<dbReference type="GO" id="GO:0003735">
    <property type="term" value="F:structural constituent of ribosome"/>
    <property type="evidence" value="ECO:0007669"/>
    <property type="project" value="InterPro"/>
</dbReference>
<dbReference type="SUPFAM" id="SSF55129">
    <property type="entry name" value="Ribosomal protein L30p/L7e"/>
    <property type="match status" value="1"/>
</dbReference>
<dbReference type="GO" id="GO:0022625">
    <property type="term" value="C:cytosolic large ribosomal subunit"/>
    <property type="evidence" value="ECO:0007669"/>
    <property type="project" value="TreeGrafter"/>
</dbReference>
<protein>
    <recommendedName>
        <fullName evidence="5">Large ribosomal subunit protein uL30</fullName>
    </recommendedName>
</protein>
<keyword evidence="4 5" id="KW-0687">Ribonucleoprotein</keyword>
<dbReference type="HOGENOM" id="CLU_131047_1_4_6"/>
<evidence type="ECO:0000256" key="5">
    <source>
        <dbReference type="HAMAP-Rule" id="MF_01371"/>
    </source>
</evidence>
<dbReference type="NCBIfam" id="TIGR01308">
    <property type="entry name" value="rpmD_bact"/>
    <property type="match status" value="1"/>
</dbReference>
<dbReference type="CDD" id="cd01658">
    <property type="entry name" value="Ribosomal_L30"/>
    <property type="match status" value="1"/>
</dbReference>
<name>B3PK55_CELJU</name>
<dbReference type="PANTHER" id="PTHR15892:SF2">
    <property type="entry name" value="LARGE RIBOSOMAL SUBUNIT PROTEIN UL30M"/>
    <property type="match status" value="1"/>
</dbReference>
<dbReference type="eggNOG" id="COG1841">
    <property type="taxonomic scope" value="Bacteria"/>
</dbReference>
<evidence type="ECO:0000313" key="7">
    <source>
        <dbReference type="EMBL" id="ACE84105.1"/>
    </source>
</evidence>
<sequence>MTMSKKMIKVTQIKSTAHRLKNHQACVRGLGLRRIGHTVEVEDTPSVRGMINAVNYLVKVEGE</sequence>
<dbReference type="AlphaFoldDB" id="B3PK55"/>
<dbReference type="KEGG" id="cja:CJA_0717"/>
<evidence type="ECO:0000256" key="4">
    <source>
        <dbReference type="ARBA" id="ARBA00023274"/>
    </source>
</evidence>
<dbReference type="Gene3D" id="3.30.1390.20">
    <property type="entry name" value="Ribosomal protein L30, ferredoxin-like fold domain"/>
    <property type="match status" value="1"/>
</dbReference>
<dbReference type="HAMAP" id="MF_01371_B">
    <property type="entry name" value="Ribosomal_uL30_B"/>
    <property type="match status" value="1"/>
</dbReference>
<evidence type="ECO:0000259" key="6">
    <source>
        <dbReference type="Pfam" id="PF00327"/>
    </source>
</evidence>
<dbReference type="PANTHER" id="PTHR15892">
    <property type="entry name" value="MITOCHONDRIAL RIBOSOMAL PROTEIN L30"/>
    <property type="match status" value="1"/>
</dbReference>